<dbReference type="EMBL" id="MLFT02000008">
    <property type="protein sequence ID" value="PHT41054.1"/>
    <property type="molecule type" value="Genomic_DNA"/>
</dbReference>
<evidence type="ECO:0000313" key="3">
    <source>
        <dbReference type="Proteomes" id="UP000224567"/>
    </source>
</evidence>
<dbReference type="AlphaFoldDB" id="A0A2G2W767"/>
<feature type="region of interest" description="Disordered" evidence="1">
    <location>
        <begin position="1"/>
        <end position="74"/>
    </location>
</feature>
<proteinExistence type="predicted"/>
<name>A0A2G2W767_CAPBA</name>
<dbReference type="OrthoDB" id="1295623at2759"/>
<accession>A0A2G2W767</accession>
<feature type="compositionally biased region" description="Polar residues" evidence="1">
    <location>
        <begin position="290"/>
        <end position="306"/>
    </location>
</feature>
<organism evidence="2 3">
    <name type="scientific">Capsicum baccatum</name>
    <name type="common">Peruvian pepper</name>
    <dbReference type="NCBI Taxonomy" id="33114"/>
    <lineage>
        <taxon>Eukaryota</taxon>
        <taxon>Viridiplantae</taxon>
        <taxon>Streptophyta</taxon>
        <taxon>Embryophyta</taxon>
        <taxon>Tracheophyta</taxon>
        <taxon>Spermatophyta</taxon>
        <taxon>Magnoliopsida</taxon>
        <taxon>eudicotyledons</taxon>
        <taxon>Gunneridae</taxon>
        <taxon>Pentapetalae</taxon>
        <taxon>asterids</taxon>
        <taxon>lamiids</taxon>
        <taxon>Solanales</taxon>
        <taxon>Solanaceae</taxon>
        <taxon>Solanoideae</taxon>
        <taxon>Capsiceae</taxon>
        <taxon>Capsicum</taxon>
    </lineage>
</organism>
<feature type="compositionally biased region" description="Polar residues" evidence="1">
    <location>
        <begin position="1"/>
        <end position="15"/>
    </location>
</feature>
<keyword evidence="3" id="KW-1185">Reference proteome</keyword>
<sequence length="576" mass="65180">MKETGQTGSKTQCTEPNKLLENTVAKTTKEERTKDCSNSSKLKTRLSTGGDAGNAKVISDNKVDKRKTWKPQTQEETNWNQLALVNDGNTDYVTSQLDFANDAGGEAQKNSLQFPLNNTSGSTNNAKRKGKEIYQEKNKRVDFADIYAERRNKGITICEMNSRSEVAKLLGKSCNDNFSGKKLHSQGLNQVRPNYFLGNSMKGMRAWPSLHKRSITVHPSKNIGPSRFSPYYDQSKPRTSVPAPLNFSVMKLITDDEKLTDEELLYGKELLSTQGLSAGDQRVQVPQPPCSQVGNHQNTKTNPESVSSNFSYMKLLMDDDSSTMDNEIYEKEFRGTQPSLLSSGETVKQWPCSQAGTYHSENSSQKINLPSYQHQVLQQPQKISYRDLLQREDISYVDLLTREDISGWKWRSFIKVILPIVVRHNSSYDELVASVKQSGDLDCASSNMLISYLMHLRKKMNSTFINNDARVSLYMMDVDADGFRPILRINVVDRSFEGPMNSSPSPPRCWTVDNDLNDYESDVDHPINMEDDCVHMEDVSSDSQDVEEDCRTGSQLVHSFSDRINFYRDQTFADKK</sequence>
<feature type="region of interest" description="Disordered" evidence="1">
    <location>
        <begin position="281"/>
        <end position="306"/>
    </location>
</feature>
<comment type="caution">
    <text evidence="2">The sequence shown here is derived from an EMBL/GenBank/DDBJ whole genome shotgun (WGS) entry which is preliminary data.</text>
</comment>
<dbReference type="Proteomes" id="UP000224567">
    <property type="component" value="Unassembled WGS sequence"/>
</dbReference>
<evidence type="ECO:0000313" key="2">
    <source>
        <dbReference type="EMBL" id="PHT41054.1"/>
    </source>
</evidence>
<reference evidence="2 3" key="1">
    <citation type="journal article" date="2017" name="Genome Biol.">
        <title>New reference genome sequences of hot pepper reveal the massive evolution of plant disease-resistance genes by retroduplication.</title>
        <authorList>
            <person name="Kim S."/>
            <person name="Park J."/>
            <person name="Yeom S.I."/>
            <person name="Kim Y.M."/>
            <person name="Seo E."/>
            <person name="Kim K.T."/>
            <person name="Kim M.S."/>
            <person name="Lee J.M."/>
            <person name="Cheong K."/>
            <person name="Shin H.S."/>
            <person name="Kim S.B."/>
            <person name="Han K."/>
            <person name="Lee J."/>
            <person name="Park M."/>
            <person name="Lee H.A."/>
            <person name="Lee H.Y."/>
            <person name="Lee Y."/>
            <person name="Oh S."/>
            <person name="Lee J.H."/>
            <person name="Choi E."/>
            <person name="Choi E."/>
            <person name="Lee S.E."/>
            <person name="Jeon J."/>
            <person name="Kim H."/>
            <person name="Choi G."/>
            <person name="Song H."/>
            <person name="Lee J."/>
            <person name="Lee S.C."/>
            <person name="Kwon J.K."/>
            <person name="Lee H.Y."/>
            <person name="Koo N."/>
            <person name="Hong Y."/>
            <person name="Kim R.W."/>
            <person name="Kang W.H."/>
            <person name="Huh J.H."/>
            <person name="Kang B.C."/>
            <person name="Yang T.J."/>
            <person name="Lee Y.H."/>
            <person name="Bennetzen J.L."/>
            <person name="Choi D."/>
        </authorList>
    </citation>
    <scope>NUCLEOTIDE SEQUENCE [LARGE SCALE GENOMIC DNA]</scope>
    <source>
        <strain evidence="3">cv. PBC81</strain>
    </source>
</reference>
<protein>
    <submittedName>
        <fullName evidence="2">Uncharacterized protein</fullName>
    </submittedName>
</protein>
<reference evidence="3" key="2">
    <citation type="journal article" date="2017" name="J. Anim. Genet.">
        <title>Multiple reference genome sequences of hot pepper reveal the massive evolution of plant disease resistance genes by retroduplication.</title>
        <authorList>
            <person name="Kim S."/>
            <person name="Park J."/>
            <person name="Yeom S.-I."/>
            <person name="Kim Y.-M."/>
            <person name="Seo E."/>
            <person name="Kim K.-T."/>
            <person name="Kim M.-S."/>
            <person name="Lee J.M."/>
            <person name="Cheong K."/>
            <person name="Shin H.-S."/>
            <person name="Kim S.-B."/>
            <person name="Han K."/>
            <person name="Lee J."/>
            <person name="Park M."/>
            <person name="Lee H.-A."/>
            <person name="Lee H.-Y."/>
            <person name="Lee Y."/>
            <person name="Oh S."/>
            <person name="Lee J.H."/>
            <person name="Choi E."/>
            <person name="Choi E."/>
            <person name="Lee S.E."/>
            <person name="Jeon J."/>
            <person name="Kim H."/>
            <person name="Choi G."/>
            <person name="Song H."/>
            <person name="Lee J."/>
            <person name="Lee S.-C."/>
            <person name="Kwon J.-K."/>
            <person name="Lee H.-Y."/>
            <person name="Koo N."/>
            <person name="Hong Y."/>
            <person name="Kim R.W."/>
            <person name="Kang W.-H."/>
            <person name="Huh J.H."/>
            <person name="Kang B.-C."/>
            <person name="Yang T.-J."/>
            <person name="Lee Y.-H."/>
            <person name="Bennetzen J.L."/>
            <person name="Choi D."/>
        </authorList>
    </citation>
    <scope>NUCLEOTIDE SEQUENCE [LARGE SCALE GENOMIC DNA]</scope>
    <source>
        <strain evidence="3">cv. PBC81</strain>
    </source>
</reference>
<feature type="compositionally biased region" description="Polar residues" evidence="1">
    <location>
        <begin position="36"/>
        <end position="47"/>
    </location>
</feature>
<evidence type="ECO:0000256" key="1">
    <source>
        <dbReference type="SAM" id="MobiDB-lite"/>
    </source>
</evidence>
<gene>
    <name evidence="2" type="ORF">CQW23_19908</name>
</gene>